<keyword evidence="3" id="KW-1185">Reference proteome</keyword>
<organism evidence="2 3">
    <name type="scientific">Paraburkholderia phytofirmans</name>
    <dbReference type="NCBI Taxonomy" id="261302"/>
    <lineage>
        <taxon>Bacteria</taxon>
        <taxon>Pseudomonadati</taxon>
        <taxon>Pseudomonadota</taxon>
        <taxon>Betaproteobacteria</taxon>
        <taxon>Burkholderiales</taxon>
        <taxon>Burkholderiaceae</taxon>
        <taxon>Paraburkholderia</taxon>
    </lineage>
</organism>
<dbReference type="RefSeq" id="WP_408262356.1">
    <property type="nucleotide sequence ID" value="NZ_JAQQCK010000006.1"/>
</dbReference>
<evidence type="ECO:0000313" key="2">
    <source>
        <dbReference type="EMBL" id="MFM0240010.1"/>
    </source>
</evidence>
<dbReference type="InterPro" id="IPR025737">
    <property type="entry name" value="FApF"/>
</dbReference>
<proteinExistence type="predicted"/>
<comment type="caution">
    <text evidence="2">The sequence shown here is derived from an EMBL/GenBank/DDBJ whole genome shotgun (WGS) entry which is preliminary data.</text>
</comment>
<feature type="chain" id="PRO_5046835297" evidence="1">
    <location>
        <begin position="37"/>
        <end position="324"/>
    </location>
</feature>
<evidence type="ECO:0000256" key="1">
    <source>
        <dbReference type="SAM" id="SignalP"/>
    </source>
</evidence>
<name>A0ABW9BJN9_9BURK</name>
<dbReference type="EMBL" id="JAQQDR010000006">
    <property type="protein sequence ID" value="MFM0240010.1"/>
    <property type="molecule type" value="Genomic_DNA"/>
</dbReference>
<keyword evidence="1" id="KW-0732">Signal</keyword>
<dbReference type="Pfam" id="PF13557">
    <property type="entry name" value="Phenol_MetA_deg"/>
    <property type="match status" value="1"/>
</dbReference>
<dbReference type="Proteomes" id="UP001629274">
    <property type="component" value="Unassembled WGS sequence"/>
</dbReference>
<accession>A0ABW9BJN9</accession>
<gene>
    <name evidence="2" type="ORF">PQR03_17930</name>
</gene>
<protein>
    <submittedName>
        <fullName evidence="2">Transporter</fullName>
    </submittedName>
</protein>
<feature type="signal peptide" evidence="1">
    <location>
        <begin position="1"/>
        <end position="36"/>
    </location>
</feature>
<sequence length="324" mass="34597">MSQPNYLLAAWRLVARLCKGALVTMVGVSLSQTAWATEGGIGRPITGQQVTPYGGIVPPTSEWIVSAATVYYEGSLGASKSIPIAGQVTPGVNATAEYTILAAVKTWGITVGGWNFASSFGVPVQYTDISSFHGRLPDDHGTQFADFFFTPVIAGYHLTSKDHVALSVQIYAPTGAYNSNRLANAGQNTWTFTPTIAYTKLLPKQNIELSLNYGLEFYTPNKDTHYHNAPVSVLDLLALKRFSNGWGVGVVGGYVQQIGHDSGGIADIVGGAQGHSVGLGPMITWSGKIQKTPVSAALRWVNEFNTSNRPKGNVVQLSVNTTFE</sequence>
<evidence type="ECO:0000313" key="3">
    <source>
        <dbReference type="Proteomes" id="UP001629274"/>
    </source>
</evidence>
<reference evidence="2 3" key="1">
    <citation type="journal article" date="2024" name="Chem. Sci.">
        <title>Discovery of megapolipeptins by genome mining of a Burkholderiales bacteria collection.</title>
        <authorList>
            <person name="Paulo B.S."/>
            <person name="Recchia M.J.J."/>
            <person name="Lee S."/>
            <person name="Fergusson C.H."/>
            <person name="Romanowski S.B."/>
            <person name="Hernandez A."/>
            <person name="Krull N."/>
            <person name="Liu D.Y."/>
            <person name="Cavanagh H."/>
            <person name="Bos A."/>
            <person name="Gray C.A."/>
            <person name="Murphy B.T."/>
            <person name="Linington R.G."/>
            <person name="Eustaquio A.S."/>
        </authorList>
    </citation>
    <scope>NUCLEOTIDE SEQUENCE [LARGE SCALE GENOMIC DNA]</scope>
    <source>
        <strain evidence="2 3">RL17-351-BIE-A</strain>
    </source>
</reference>